<sequence length="404" mass="42708">MRGTQEAPIAQEPPWPSDGTLDAVLAELAGRPALVPAAEAERLIRRLAEVAEGRAHLVQAGDCVELFDEVSPAATRRKVAQLTGFAETFEAHTGLPTVTVGRLGGQFAKPRSKPVERRVDVVPGSGVTRVSWLPVYRGEAVNDREPSESARTADPARLLRAYDKAAEIHAAIPAGSDVFTSHEALLLGYERALVRRHGPEGVAYSASAHLLWIGDRTRAPRGPHLDFAASVANPVAVKLGPSAHPADVRALVDLLDPHRTPGRLTLITRLGAANVHAALPGLLAAAASHPVIWLCDPMHANTFISGCGRKTRAVDTMLAEVDGFARVLRAHGTHPGGLHLEVTPDQVTECVPTATAAEHGFDAESYRTGCDPRLSRTQAAAFVARAAAGFAGVTEHVRSGVLPG</sequence>
<evidence type="ECO:0000256" key="2">
    <source>
        <dbReference type="ARBA" id="ARBA00022679"/>
    </source>
</evidence>
<accession>A0A193BY89</accession>
<comment type="pathway">
    <text evidence="4">Metabolic intermediate biosynthesis; chorismate biosynthesis; chorismate from D-erythrose 4-phosphate and phosphoenolpyruvate: step 1/7.</text>
</comment>
<feature type="binding site" evidence="3">
    <location>
        <position position="371"/>
    </location>
    <ligand>
        <name>Mn(2+)</name>
        <dbReference type="ChEBI" id="CHEBI:29035"/>
    </ligand>
</feature>
<protein>
    <recommendedName>
        <fullName evidence="4">Phospho-2-dehydro-3-deoxyheptonate aldolase</fullName>
        <ecNumber evidence="4">2.5.1.54</ecNumber>
    </recommendedName>
</protein>
<dbReference type="AlphaFoldDB" id="A0A193BY89"/>
<comment type="catalytic activity">
    <reaction evidence="4">
        <text>D-erythrose 4-phosphate + phosphoenolpyruvate + H2O = 7-phospho-2-dehydro-3-deoxy-D-arabino-heptonate + phosphate</text>
        <dbReference type="Rhea" id="RHEA:14717"/>
        <dbReference type="ChEBI" id="CHEBI:15377"/>
        <dbReference type="ChEBI" id="CHEBI:16897"/>
        <dbReference type="ChEBI" id="CHEBI:43474"/>
        <dbReference type="ChEBI" id="CHEBI:58394"/>
        <dbReference type="ChEBI" id="CHEBI:58702"/>
        <dbReference type="EC" id="2.5.1.54"/>
    </reaction>
</comment>
<dbReference type="GO" id="GO:0009073">
    <property type="term" value="P:aromatic amino acid family biosynthetic process"/>
    <property type="evidence" value="ECO:0007669"/>
    <property type="project" value="UniProtKB-KW"/>
</dbReference>
<dbReference type="EMBL" id="CP016174">
    <property type="protein sequence ID" value="ANN17133.1"/>
    <property type="molecule type" value="Genomic_DNA"/>
</dbReference>
<feature type="binding site" evidence="3">
    <location>
        <position position="341"/>
    </location>
    <ligand>
        <name>Mn(2+)</name>
        <dbReference type="ChEBI" id="CHEBI:29035"/>
    </ligand>
</feature>
<dbReference type="GO" id="GO:0009423">
    <property type="term" value="P:chorismate biosynthetic process"/>
    <property type="evidence" value="ECO:0007669"/>
    <property type="project" value="UniProtKB-UniPathway"/>
</dbReference>
<keyword evidence="3" id="KW-0170">Cobalt</keyword>
<dbReference type="InterPro" id="IPR013785">
    <property type="entry name" value="Aldolase_TIM"/>
</dbReference>
<dbReference type="STRING" id="31958.SD37_16775"/>
<dbReference type="SUPFAM" id="SSF51569">
    <property type="entry name" value="Aldolase"/>
    <property type="match status" value="1"/>
</dbReference>
<comment type="similarity">
    <text evidence="1 4">Belongs to the class-II DAHP synthase family.</text>
</comment>
<dbReference type="GO" id="GO:0003849">
    <property type="term" value="F:3-deoxy-7-phosphoheptulonate synthase activity"/>
    <property type="evidence" value="ECO:0007669"/>
    <property type="project" value="UniProtKB-EC"/>
</dbReference>
<feature type="binding site" evidence="3">
    <location>
        <position position="63"/>
    </location>
    <ligand>
        <name>Mn(2+)</name>
        <dbReference type="ChEBI" id="CHEBI:29035"/>
    </ligand>
</feature>
<keyword evidence="4" id="KW-0028">Amino-acid biosynthesis</keyword>
<dbReference type="EC" id="2.5.1.54" evidence="4"/>
<comment type="cofactor">
    <cofactor evidence="3">
        <name>Mn(2+)</name>
        <dbReference type="ChEBI" id="CHEBI:29035"/>
    </cofactor>
    <cofactor evidence="3">
        <name>Co(2+)</name>
        <dbReference type="ChEBI" id="CHEBI:48828"/>
    </cofactor>
    <cofactor evidence="3">
        <name>Cd(2+)</name>
        <dbReference type="ChEBI" id="CHEBI:48775"/>
    </cofactor>
    <text evidence="3">Binds 1 divalent cation per subunit. The enzyme is active with manganese, cobalt or cadmium ions.</text>
</comment>
<keyword evidence="2 4" id="KW-0808">Transferase</keyword>
<keyword evidence="6" id="KW-1185">Reference proteome</keyword>
<dbReference type="UniPathway" id="UPA00053">
    <property type="reaction ID" value="UER00084"/>
</dbReference>
<dbReference type="Proteomes" id="UP000093695">
    <property type="component" value="Chromosome"/>
</dbReference>
<feature type="binding site" evidence="3">
    <location>
        <position position="238"/>
    </location>
    <ligand>
        <name>phosphoenolpyruvate</name>
        <dbReference type="ChEBI" id="CHEBI:58702"/>
    </ligand>
</feature>
<dbReference type="Pfam" id="PF01474">
    <property type="entry name" value="DAHP_synth_2"/>
    <property type="match status" value="2"/>
</dbReference>
<evidence type="ECO:0000313" key="6">
    <source>
        <dbReference type="Proteomes" id="UP000093695"/>
    </source>
</evidence>
<evidence type="ECO:0000313" key="5">
    <source>
        <dbReference type="EMBL" id="ANN17133.1"/>
    </source>
</evidence>
<dbReference type="PANTHER" id="PTHR21337">
    <property type="entry name" value="PHOSPHO-2-DEHYDRO-3-DEOXYHEPTONATE ALDOLASE 1, 2"/>
    <property type="match status" value="1"/>
</dbReference>
<dbReference type="InterPro" id="IPR002480">
    <property type="entry name" value="DAHP_synth_2"/>
</dbReference>
<evidence type="ECO:0000256" key="4">
    <source>
        <dbReference type="RuleBase" id="RU363071"/>
    </source>
</evidence>
<reference evidence="5 6" key="1">
    <citation type="journal article" date="2015" name="Genome Announc.">
        <title>Draft Genome Sequence of Norvancomycin-Producing Strain Amycolatopsis orientalis CPCC200066.</title>
        <authorList>
            <person name="Lei X."/>
            <person name="Yuan F."/>
            <person name="Shi Y."/>
            <person name="Li X."/>
            <person name="Wang L."/>
            <person name="Hong B."/>
        </authorList>
    </citation>
    <scope>NUCLEOTIDE SEQUENCE [LARGE SCALE GENOMIC DNA]</scope>
    <source>
        <strain evidence="5 6">B-37</strain>
    </source>
</reference>
<feature type="binding site" evidence="3">
    <location>
        <position position="269"/>
    </location>
    <ligand>
        <name>phosphoenolpyruvate</name>
        <dbReference type="ChEBI" id="CHEBI:58702"/>
    </ligand>
</feature>
<evidence type="ECO:0000256" key="1">
    <source>
        <dbReference type="ARBA" id="ARBA00008911"/>
    </source>
</evidence>
<dbReference type="RefSeq" id="WP_044850622.1">
    <property type="nucleotide sequence ID" value="NZ_CP016174.1"/>
</dbReference>
<dbReference type="PANTHER" id="PTHR21337:SF0">
    <property type="entry name" value="PHOSPHO-2-DEHYDRO-3-DEOXYHEPTONATE ALDOLASE"/>
    <property type="match status" value="1"/>
</dbReference>
<organism evidence="5 6">
    <name type="scientific">Amycolatopsis orientalis</name>
    <name type="common">Nocardia orientalis</name>
    <dbReference type="NCBI Taxonomy" id="31958"/>
    <lineage>
        <taxon>Bacteria</taxon>
        <taxon>Bacillati</taxon>
        <taxon>Actinomycetota</taxon>
        <taxon>Actinomycetes</taxon>
        <taxon>Pseudonocardiales</taxon>
        <taxon>Pseudonocardiaceae</taxon>
        <taxon>Amycolatopsis</taxon>
    </lineage>
</organism>
<dbReference type="Gene3D" id="3.20.20.70">
    <property type="entry name" value="Aldolase class I"/>
    <property type="match status" value="1"/>
</dbReference>
<keyword evidence="3" id="KW-0104">Cadmium</keyword>
<proteinExistence type="inferred from homology"/>
<dbReference type="GO" id="GO:0008652">
    <property type="term" value="P:amino acid biosynthetic process"/>
    <property type="evidence" value="ECO:0007669"/>
    <property type="project" value="UniProtKB-KW"/>
</dbReference>
<feature type="binding site" evidence="3">
    <location>
        <position position="102"/>
    </location>
    <ligand>
        <name>phosphoenolpyruvate</name>
        <dbReference type="ChEBI" id="CHEBI:58702"/>
    </ligand>
</feature>
<dbReference type="KEGG" id="aori:SD37_16775"/>
<evidence type="ECO:0000256" key="3">
    <source>
        <dbReference type="PIRSR" id="PIRSR602480-1"/>
    </source>
</evidence>
<keyword evidence="3" id="KW-0464">Manganese</keyword>
<name>A0A193BY89_AMYOR</name>
<gene>
    <name evidence="5" type="ORF">SD37_16775</name>
</gene>
<keyword evidence="4" id="KW-0057">Aromatic amino acid biosynthesis</keyword>
<feature type="binding site" evidence="3">
    <location>
        <position position="299"/>
    </location>
    <ligand>
        <name>Mn(2+)</name>
        <dbReference type="ChEBI" id="CHEBI:29035"/>
    </ligand>
</feature>